<protein>
    <submittedName>
        <fullName evidence="1">Uncharacterized protein</fullName>
    </submittedName>
</protein>
<reference evidence="1" key="1">
    <citation type="submission" date="2024-06" db="EMBL/GenBank/DDBJ databases">
        <title>Draft Genome Sequence of Deinococcus sonorensis Type Strain KR-87, a Biofilm Producing Representative of the Genus Deinococcus.</title>
        <authorList>
            <person name="Boren L.S."/>
            <person name="Grosso R.A."/>
            <person name="Hugenberg-Cox A.N."/>
            <person name="Hill J.T.E."/>
            <person name="Albert C.M."/>
            <person name="Tuohy J.M."/>
        </authorList>
    </citation>
    <scope>NUCLEOTIDE SEQUENCE</scope>
    <source>
        <strain evidence="1">KR-87</strain>
        <plasmid evidence="1">pDson04</plasmid>
    </source>
</reference>
<dbReference type="KEGG" id="dsc:ABOD76_00160"/>
<dbReference type="EMBL" id="CP158296">
    <property type="protein sequence ID" value="XBV83421.1"/>
    <property type="molecule type" value="Genomic_DNA"/>
</dbReference>
<dbReference type="RefSeq" id="WP_350240898.1">
    <property type="nucleotide sequence ID" value="NZ_CP158296.1"/>
</dbReference>
<name>A0AAU7U5P6_9DEIO</name>
<accession>A0AAU7U5P6</accession>
<gene>
    <name evidence="1" type="ORF">ABOD76_00160</name>
</gene>
<dbReference type="AlphaFoldDB" id="A0AAU7U5P6"/>
<evidence type="ECO:0000313" key="1">
    <source>
        <dbReference type="EMBL" id="XBV83421.1"/>
    </source>
</evidence>
<keyword evidence="1" id="KW-0614">Plasmid</keyword>
<geneLocation type="plasmid" evidence="1">
    <name>pDson04</name>
</geneLocation>
<sequence>MSLTIVMTEGKTLYLQDATPAQLQELRLNLSEGHGAFEFTLEGRSYLINTRNVLYVEVTPATSGA</sequence>
<proteinExistence type="predicted"/>
<organism evidence="1">
    <name type="scientific">Deinococcus sonorensis KR-87</name>
    <dbReference type="NCBI Taxonomy" id="694439"/>
    <lineage>
        <taxon>Bacteria</taxon>
        <taxon>Thermotogati</taxon>
        <taxon>Deinococcota</taxon>
        <taxon>Deinococci</taxon>
        <taxon>Deinococcales</taxon>
        <taxon>Deinococcaceae</taxon>
        <taxon>Deinococcus</taxon>
    </lineage>
</organism>